<sequence>MESKKRNQLISKKRKEVRVKTNNFIKKGGVEDYNFYSKNISYNQRELLIDFLNWKIKNQREIIFDGYYSRNTKNDDSNQETLSDLYPLNRTTDTKKILEETFTIWSFIFPNIFLLGFSSLLNFLILCSFSRAESSTQSSLVSTWLYIFMFAFYPIFSFLIGYEAFKLLFYLLKKSVDRTRHQNFRIENSAQAIGILILMVLSPVLLYVSFNKNINLTTAYYATFILILASSFFPIILIFSYFIVTRLVETSKNKKNIKAIFSKLKEKEELPEEWNLSQVSFGNKKEMFYKVPRREVKWKKLLQPFYFKDYENNYEKFLNFKYFTSYKQRTKIKEDLKKDYKYFALILGSLIVLIVSVVFFVIYFWEENYTYKLIVLYLLFSFIIEAMIKTEQVFFDDLYMSSINDVLKKEYVVKWKIIDNHLFILTTKNKVLKSTPIIKIKSIKSDLVMPEIFLNKNQEMSLEITFENSRKFILFGYKKERLEGIRKKVIKLKNKVSSLS</sequence>
<feature type="transmembrane region" description="Helical" evidence="1">
    <location>
        <begin position="190"/>
        <end position="208"/>
    </location>
</feature>
<feature type="transmembrane region" description="Helical" evidence="1">
    <location>
        <begin position="342"/>
        <end position="365"/>
    </location>
</feature>
<feature type="transmembrane region" description="Helical" evidence="1">
    <location>
        <begin position="145"/>
        <end position="169"/>
    </location>
</feature>
<evidence type="ECO:0000256" key="1">
    <source>
        <dbReference type="SAM" id="Phobius"/>
    </source>
</evidence>
<feature type="transmembrane region" description="Helical" evidence="1">
    <location>
        <begin position="104"/>
        <end position="125"/>
    </location>
</feature>
<keyword evidence="1" id="KW-0472">Membrane</keyword>
<name>A0A9Y1FP36_9ARCH</name>
<feature type="transmembrane region" description="Helical" evidence="1">
    <location>
        <begin position="371"/>
        <end position="388"/>
    </location>
</feature>
<evidence type="ECO:0000313" key="2">
    <source>
        <dbReference type="EMBL" id="UJG43766.1"/>
    </source>
</evidence>
<dbReference type="Proteomes" id="UP001200513">
    <property type="component" value="Chromosome"/>
</dbReference>
<keyword evidence="1" id="KW-1133">Transmembrane helix</keyword>
<reference evidence="2" key="1">
    <citation type="journal article" date="2022" name="Nat. Microbiol.">
        <title>Unique mobile elements and scalable gene flow at the prokaryote-eukaryote boundary revealed by circularized Asgard archaea genomes.</title>
        <authorList>
            <person name="Wu F."/>
            <person name="Speth D.R."/>
            <person name="Philosof A."/>
            <person name="Cremiere A."/>
            <person name="Narayanan A."/>
            <person name="Barco R.A."/>
            <person name="Connon S.A."/>
            <person name="Amend J.P."/>
            <person name="Antoshechkin I.A."/>
            <person name="Orphan V.J."/>
        </authorList>
    </citation>
    <scope>NUCLEOTIDE SEQUENCE</scope>
    <source>
        <strain evidence="2">PR6</strain>
    </source>
</reference>
<feature type="transmembrane region" description="Helical" evidence="1">
    <location>
        <begin position="220"/>
        <end position="244"/>
    </location>
</feature>
<protein>
    <submittedName>
        <fullName evidence="2">Uncharacterized protein</fullName>
    </submittedName>
</protein>
<dbReference type="AlphaFoldDB" id="A0A9Y1FP36"/>
<gene>
    <name evidence="2" type="ORF">K9W46_00950</name>
</gene>
<dbReference type="EMBL" id="CP084167">
    <property type="protein sequence ID" value="UJG43766.1"/>
    <property type="molecule type" value="Genomic_DNA"/>
</dbReference>
<accession>A0A9Y1FP36</accession>
<proteinExistence type="predicted"/>
<organism evidence="2">
    <name type="scientific">Candidatus Heimdallarchaeum endolithica</name>
    <dbReference type="NCBI Taxonomy" id="2876572"/>
    <lineage>
        <taxon>Archaea</taxon>
        <taxon>Promethearchaeati</taxon>
        <taxon>Candidatus Heimdallarchaeota</taxon>
        <taxon>Candidatus Heimdallarchaeia (ex Rinke et al. 2021) (nom. nud.)</taxon>
        <taxon>Candidatus Heimdallarchaeales</taxon>
        <taxon>Candidatus Heimdallarchaeaceae</taxon>
        <taxon>Candidatus Heimdallarchaeum</taxon>
    </lineage>
</organism>
<keyword evidence="1" id="KW-0812">Transmembrane</keyword>